<feature type="transmembrane region" description="Helical" evidence="1">
    <location>
        <begin position="188"/>
        <end position="208"/>
    </location>
</feature>
<proteinExistence type="predicted"/>
<dbReference type="EMBL" id="CP020472">
    <property type="protein sequence ID" value="ARD23910.1"/>
    <property type="molecule type" value="Genomic_DNA"/>
</dbReference>
<feature type="transmembrane region" description="Helical" evidence="1">
    <location>
        <begin position="7"/>
        <end position="25"/>
    </location>
</feature>
<protein>
    <submittedName>
        <fullName evidence="2">Uncharacterized protein</fullName>
    </submittedName>
</protein>
<dbReference type="RefSeq" id="WP_080916885.1">
    <property type="nucleotide sequence ID" value="NZ_CP020472.1"/>
</dbReference>
<keyword evidence="3" id="KW-1185">Reference proteome</keyword>
<evidence type="ECO:0000313" key="3">
    <source>
        <dbReference type="Proteomes" id="UP000191820"/>
    </source>
</evidence>
<organism evidence="2 3">
    <name type="scientific">Shewanella japonica</name>
    <dbReference type="NCBI Taxonomy" id="93973"/>
    <lineage>
        <taxon>Bacteria</taxon>
        <taxon>Pseudomonadati</taxon>
        <taxon>Pseudomonadota</taxon>
        <taxon>Gammaproteobacteria</taxon>
        <taxon>Alteromonadales</taxon>
        <taxon>Shewanellaceae</taxon>
        <taxon>Shewanella</taxon>
    </lineage>
</organism>
<keyword evidence="1" id="KW-1133">Transmembrane helix</keyword>
<feature type="transmembrane region" description="Helical" evidence="1">
    <location>
        <begin position="37"/>
        <end position="57"/>
    </location>
</feature>
<accession>A0ABN4YNZ2</accession>
<keyword evidence="1" id="KW-0812">Transmembrane</keyword>
<reference evidence="2 3" key="1">
    <citation type="submission" date="2017-03" db="EMBL/GenBank/DDBJ databases">
        <title>Genome sequencing of Shewanella japonica KCTC 22435.</title>
        <authorList>
            <person name="Kim K.M."/>
        </authorList>
    </citation>
    <scope>NUCLEOTIDE SEQUENCE [LARGE SCALE GENOMIC DNA]</scope>
    <source>
        <strain evidence="2 3">KCTC 22435</strain>
    </source>
</reference>
<sequence length="316" mass="36086">MRPVVKYRLIFLAIAIVLFTLGVKLTPETLTNSSNELTLTLIAIGYFIIIPLTYWYCIIKKGGQKWWKLIIIFSTSSLVARLSFPADIADYFEFVAWLKYPIVGVLLIIEAYLVFTIIRGLLKVRKVKGDPRVSAVELYADKDEKALSIAFIVAGEPTNWYYAIPWFSRHHPIALSHIKLMSAKPWHLLFMLIGCLTSCIASYMMLVANYRIARHYSMYLIRDRLVINNAIWGFMAIDVNEIEAVEVNQIAKKVVDDELAIGRGEQTNLTIRFNTPQWYFGGLGQLVEKLTVLHIQVAEPEKVFETLVNVEHNQAA</sequence>
<evidence type="ECO:0000256" key="1">
    <source>
        <dbReference type="SAM" id="Phobius"/>
    </source>
</evidence>
<gene>
    <name evidence="2" type="ORF">SJ2017_3664</name>
</gene>
<feature type="transmembrane region" description="Helical" evidence="1">
    <location>
        <begin position="69"/>
        <end position="88"/>
    </location>
</feature>
<dbReference type="Proteomes" id="UP000191820">
    <property type="component" value="Chromosome"/>
</dbReference>
<keyword evidence="1" id="KW-0472">Membrane</keyword>
<feature type="transmembrane region" description="Helical" evidence="1">
    <location>
        <begin position="100"/>
        <end position="122"/>
    </location>
</feature>
<evidence type="ECO:0000313" key="2">
    <source>
        <dbReference type="EMBL" id="ARD23910.1"/>
    </source>
</evidence>
<name>A0ABN4YNZ2_9GAMM</name>